<dbReference type="GO" id="GO:0003924">
    <property type="term" value="F:GTPase activity"/>
    <property type="evidence" value="ECO:0007669"/>
    <property type="project" value="InterPro"/>
</dbReference>
<evidence type="ECO:0000259" key="9">
    <source>
        <dbReference type="PROSITE" id="PS51718"/>
    </source>
</evidence>
<evidence type="ECO:0000256" key="2">
    <source>
        <dbReference type="ARBA" id="ARBA00022701"/>
    </source>
</evidence>
<dbReference type="InterPro" id="IPR019762">
    <property type="entry name" value="Dynamin_GTPase_CS"/>
</dbReference>
<dbReference type="WBParaSite" id="SBAD_0000450201-mRNA-1">
    <property type="protein sequence ID" value="SBAD_0000450201-mRNA-1"/>
    <property type="gene ID" value="SBAD_0000450201"/>
</dbReference>
<gene>
    <name evidence="10" type="ORF">SBAD_LOCUS4316</name>
</gene>
<dbReference type="GO" id="GO:0005737">
    <property type="term" value="C:cytoplasm"/>
    <property type="evidence" value="ECO:0007669"/>
    <property type="project" value="TreeGrafter"/>
</dbReference>
<reference evidence="10 11" key="2">
    <citation type="submission" date="2018-11" db="EMBL/GenBank/DDBJ databases">
        <authorList>
            <consortium name="Pathogen Informatics"/>
        </authorList>
    </citation>
    <scope>NUCLEOTIDE SEQUENCE [LARGE SCALE GENOMIC DNA]</scope>
</reference>
<dbReference type="GO" id="GO:0005874">
    <property type="term" value="C:microtubule"/>
    <property type="evidence" value="ECO:0007669"/>
    <property type="project" value="UniProtKB-KW"/>
</dbReference>
<sequence length="729" mass="82913">MESVVRTVNDIQTALFSARTSIALELPQIAVVGSQSSGKSSVLESLVGKDFLPRGSGIVTRRPLILQLIRSPEVAEEFGQFAHTGNKRLYDFSKIRDEIQRDTERVCGPNKAIADVPINLRIYSPHVVDLTLIDLPGLTKVPVGDQPKDIESQILELVLRYISQKNCLILAVCQANSDLANAEALKLAQMVDRQGERTIGVLTKLDLMDEGTNARRILENKVIPLKYGYVGVVNRSQKDIEQQKDLNSALASEQAFFDSKPHIMATLPSLRLKLEEHLCRMNVELDEFSELYDRLDMDDDPDWELKTQMLLLIRFTDDFRAELLGNSSNFVDLRTASCGSNILNVFRSKFPQLLSVVEWTDESEMKRSIAFAIRNSVGVRVGIFTPDQAFEETVRTQVVKLKDPVFVILDMALAETVHALRKCSEEATLLRQVAVSGGVLNPAYFKVLVSTYVYLSSSTFDHCSSLCVLDKIVFNEFPRLREVVESEVSGHLTRQADQTRQELNQLFDYELAYINSNHDDFVGFHAAEINVLFRRRQVGSEVVKEGYLTLSTGVLTLDRRYWFELTPNNIVWYLNETKADRRYVLPIDEYLKLKDSRRANRVIIFHSQGKNIFKDSSHIELCASSIDEATSWKQKMIDVGIFEVNGEKIRIDRPYDTGDPHLERQVEVIWLLLDSYMKIVTNNMLNMVPKIIPTRFTSWNDSSWLMNGTISALSINDIISETERALRRQ</sequence>
<dbReference type="PROSITE" id="PS50003">
    <property type="entry name" value="PH_DOMAIN"/>
    <property type="match status" value="1"/>
</dbReference>
<dbReference type="GO" id="GO:0008017">
    <property type="term" value="F:microtubule binding"/>
    <property type="evidence" value="ECO:0007669"/>
    <property type="project" value="TreeGrafter"/>
</dbReference>
<comment type="similarity">
    <text evidence="7">Belongs to the TRAFAC class dynamin-like GTPase superfamily. Dynamin/Fzo/YdjA family.</text>
</comment>
<dbReference type="Pfam" id="PF00350">
    <property type="entry name" value="Dynamin_N"/>
    <property type="match status" value="1"/>
</dbReference>
<keyword evidence="2" id="KW-0493">Microtubule</keyword>
<evidence type="ECO:0000256" key="5">
    <source>
        <dbReference type="ARBA" id="ARBA00023134"/>
    </source>
</evidence>
<evidence type="ECO:0000256" key="1">
    <source>
        <dbReference type="ARBA" id="ARBA00011980"/>
    </source>
</evidence>
<dbReference type="AlphaFoldDB" id="A0A183IL20"/>
<evidence type="ECO:0000256" key="3">
    <source>
        <dbReference type="ARBA" id="ARBA00022741"/>
    </source>
</evidence>
<dbReference type="OrthoDB" id="5061070at2759"/>
<dbReference type="GO" id="GO:0005886">
    <property type="term" value="C:plasma membrane"/>
    <property type="evidence" value="ECO:0007669"/>
    <property type="project" value="TreeGrafter"/>
</dbReference>
<keyword evidence="5 7" id="KW-0342">GTP-binding</keyword>
<dbReference type="CDD" id="cd08771">
    <property type="entry name" value="DLP_1"/>
    <property type="match status" value="1"/>
</dbReference>
<protein>
    <recommendedName>
        <fullName evidence="1">dynamin GTPase</fullName>
        <ecNumber evidence="1">3.6.5.5</ecNumber>
    </recommendedName>
</protein>
<evidence type="ECO:0000313" key="12">
    <source>
        <dbReference type="WBParaSite" id="SBAD_0000450201-mRNA-1"/>
    </source>
</evidence>
<dbReference type="InterPro" id="IPR011993">
    <property type="entry name" value="PH-like_dom_sf"/>
</dbReference>
<evidence type="ECO:0000256" key="4">
    <source>
        <dbReference type="ARBA" id="ARBA00022801"/>
    </source>
</evidence>
<evidence type="ECO:0000256" key="6">
    <source>
        <dbReference type="ARBA" id="ARBA00023175"/>
    </source>
</evidence>
<dbReference type="PANTHER" id="PTHR11566">
    <property type="entry name" value="DYNAMIN"/>
    <property type="match status" value="1"/>
</dbReference>
<dbReference type="Gene3D" id="3.40.50.300">
    <property type="entry name" value="P-loop containing nucleotide triphosphate hydrolases"/>
    <property type="match status" value="1"/>
</dbReference>
<dbReference type="SMART" id="SM00233">
    <property type="entry name" value="PH"/>
    <property type="match status" value="1"/>
</dbReference>
<keyword evidence="4" id="KW-0378">Hydrolase</keyword>
<evidence type="ECO:0000313" key="10">
    <source>
        <dbReference type="EMBL" id="VDP03991.1"/>
    </source>
</evidence>
<dbReference type="InterPro" id="IPR030381">
    <property type="entry name" value="G_DYNAMIN_dom"/>
</dbReference>
<keyword evidence="3 7" id="KW-0547">Nucleotide-binding</keyword>
<dbReference type="GO" id="GO:0005525">
    <property type="term" value="F:GTP binding"/>
    <property type="evidence" value="ECO:0007669"/>
    <property type="project" value="UniProtKB-KW"/>
</dbReference>
<evidence type="ECO:0000259" key="8">
    <source>
        <dbReference type="PROSITE" id="PS50003"/>
    </source>
</evidence>
<evidence type="ECO:0000313" key="11">
    <source>
        <dbReference type="Proteomes" id="UP000270296"/>
    </source>
</evidence>
<dbReference type="PROSITE" id="PS51718">
    <property type="entry name" value="G_DYNAMIN_2"/>
    <property type="match status" value="1"/>
</dbReference>
<evidence type="ECO:0000256" key="7">
    <source>
        <dbReference type="RuleBase" id="RU003932"/>
    </source>
</evidence>
<feature type="domain" description="PH" evidence="8">
    <location>
        <begin position="541"/>
        <end position="641"/>
    </location>
</feature>
<keyword evidence="11" id="KW-1185">Reference proteome</keyword>
<keyword evidence="6" id="KW-0505">Motor protein</keyword>
<dbReference type="Pfam" id="PF01031">
    <property type="entry name" value="Dynamin_M"/>
    <property type="match status" value="2"/>
</dbReference>
<feature type="domain" description="Dynamin-type G" evidence="9">
    <location>
        <begin position="23"/>
        <end position="287"/>
    </location>
</feature>
<dbReference type="GO" id="GO:0031623">
    <property type="term" value="P:receptor internalization"/>
    <property type="evidence" value="ECO:0007669"/>
    <property type="project" value="TreeGrafter"/>
</dbReference>
<dbReference type="Gene3D" id="2.30.29.30">
    <property type="entry name" value="Pleckstrin-homology domain (PH domain)/Phosphotyrosine-binding domain (PTB)"/>
    <property type="match status" value="1"/>
</dbReference>
<dbReference type="InterPro" id="IPR000375">
    <property type="entry name" value="Dynamin_stalk"/>
</dbReference>
<proteinExistence type="inferred from homology"/>
<dbReference type="InterPro" id="IPR027417">
    <property type="entry name" value="P-loop_NTPase"/>
</dbReference>
<dbReference type="EMBL" id="UZAM01008247">
    <property type="protein sequence ID" value="VDP03991.1"/>
    <property type="molecule type" value="Genomic_DNA"/>
</dbReference>
<dbReference type="Proteomes" id="UP000270296">
    <property type="component" value="Unassembled WGS sequence"/>
</dbReference>
<accession>A0A183IL20</accession>
<dbReference type="InterPro" id="IPR001401">
    <property type="entry name" value="Dynamin_GTPase"/>
</dbReference>
<dbReference type="PANTHER" id="PTHR11566:SF212">
    <property type="entry name" value="DYNAMIN"/>
    <property type="match status" value="1"/>
</dbReference>
<name>A0A183IL20_9BILA</name>
<organism evidence="12">
    <name type="scientific">Soboliphyme baturini</name>
    <dbReference type="NCBI Taxonomy" id="241478"/>
    <lineage>
        <taxon>Eukaryota</taxon>
        <taxon>Metazoa</taxon>
        <taxon>Ecdysozoa</taxon>
        <taxon>Nematoda</taxon>
        <taxon>Enoplea</taxon>
        <taxon>Dorylaimia</taxon>
        <taxon>Dioctophymatida</taxon>
        <taxon>Dioctophymatoidea</taxon>
        <taxon>Soboliphymatidae</taxon>
        <taxon>Soboliphyme</taxon>
    </lineage>
</organism>
<dbReference type="Gene3D" id="1.20.120.1240">
    <property type="entry name" value="Dynamin, middle domain"/>
    <property type="match status" value="2"/>
</dbReference>
<dbReference type="InterPro" id="IPR045063">
    <property type="entry name" value="Dynamin_N"/>
</dbReference>
<dbReference type="SMART" id="SM00053">
    <property type="entry name" value="DYNc"/>
    <property type="match status" value="1"/>
</dbReference>
<dbReference type="EC" id="3.6.5.5" evidence="1"/>
<dbReference type="InterPro" id="IPR022812">
    <property type="entry name" value="Dynamin"/>
</dbReference>
<dbReference type="PROSITE" id="PS00410">
    <property type="entry name" value="G_DYNAMIN_1"/>
    <property type="match status" value="1"/>
</dbReference>
<dbReference type="InterPro" id="IPR001849">
    <property type="entry name" value="PH_domain"/>
</dbReference>
<dbReference type="PRINTS" id="PR00195">
    <property type="entry name" value="DYNAMIN"/>
</dbReference>
<dbReference type="SUPFAM" id="SSF50729">
    <property type="entry name" value="PH domain-like"/>
    <property type="match status" value="1"/>
</dbReference>
<dbReference type="SUPFAM" id="SSF52540">
    <property type="entry name" value="P-loop containing nucleoside triphosphate hydrolases"/>
    <property type="match status" value="1"/>
</dbReference>
<reference evidence="12" key="1">
    <citation type="submission" date="2016-06" db="UniProtKB">
        <authorList>
            <consortium name="WormBaseParasite"/>
        </authorList>
    </citation>
    <scope>IDENTIFICATION</scope>
</reference>